<keyword evidence="4" id="KW-1185">Reference proteome</keyword>
<dbReference type="EMBL" id="CP058627">
    <property type="protein sequence ID" value="QLG86843.1"/>
    <property type="molecule type" value="Genomic_DNA"/>
</dbReference>
<name>A0A7H9BDQ8_9NEIS</name>
<evidence type="ECO:0000256" key="1">
    <source>
        <dbReference type="SAM" id="SignalP"/>
    </source>
</evidence>
<protein>
    <submittedName>
        <fullName evidence="3">PQQ-dependent sugar dehydrogenase</fullName>
    </submittedName>
</protein>
<dbReference type="PANTHER" id="PTHR19328">
    <property type="entry name" value="HEDGEHOG-INTERACTING PROTEIN"/>
    <property type="match status" value="1"/>
</dbReference>
<dbReference type="AlphaFoldDB" id="A0A7H9BDQ8"/>
<organism evidence="3 4">
    <name type="scientific">Chitinibacter bivalviorum</name>
    <dbReference type="NCBI Taxonomy" id="2739434"/>
    <lineage>
        <taxon>Bacteria</taxon>
        <taxon>Pseudomonadati</taxon>
        <taxon>Pseudomonadota</taxon>
        <taxon>Betaproteobacteria</taxon>
        <taxon>Neisseriales</taxon>
        <taxon>Chitinibacteraceae</taxon>
        <taxon>Chitinibacter</taxon>
    </lineage>
</organism>
<evidence type="ECO:0000313" key="3">
    <source>
        <dbReference type="EMBL" id="QLG86843.1"/>
    </source>
</evidence>
<dbReference type="Proteomes" id="UP000509597">
    <property type="component" value="Chromosome"/>
</dbReference>
<dbReference type="RefSeq" id="WP_179356929.1">
    <property type="nucleotide sequence ID" value="NZ_CP058627.1"/>
</dbReference>
<evidence type="ECO:0000313" key="4">
    <source>
        <dbReference type="Proteomes" id="UP000509597"/>
    </source>
</evidence>
<dbReference type="Pfam" id="PF07995">
    <property type="entry name" value="GSDH"/>
    <property type="match status" value="1"/>
</dbReference>
<dbReference type="PANTHER" id="PTHR19328:SF53">
    <property type="entry name" value="MEMBRANE PROTEIN"/>
    <property type="match status" value="1"/>
</dbReference>
<accession>A0A7H9BDQ8</accession>
<feature type="chain" id="PRO_5028922178" evidence="1">
    <location>
        <begin position="19"/>
        <end position="380"/>
    </location>
</feature>
<dbReference type="Gene3D" id="2.120.10.30">
    <property type="entry name" value="TolB, C-terminal domain"/>
    <property type="match status" value="1"/>
</dbReference>
<dbReference type="InterPro" id="IPR012938">
    <property type="entry name" value="Glc/Sorbosone_DH"/>
</dbReference>
<feature type="domain" description="Glucose/Sorbosone dehydrogenase" evidence="2">
    <location>
        <begin position="137"/>
        <end position="375"/>
    </location>
</feature>
<dbReference type="InterPro" id="IPR011042">
    <property type="entry name" value="6-blade_b-propeller_TolB-like"/>
</dbReference>
<reference evidence="3 4" key="1">
    <citation type="submission" date="2020-07" db="EMBL/GenBank/DDBJ databases">
        <title>Complete genome sequence of Chitinibacter sp. 2T18.</title>
        <authorList>
            <person name="Bae J.-W."/>
            <person name="Choi J.-W."/>
        </authorList>
    </citation>
    <scope>NUCLEOTIDE SEQUENCE [LARGE SCALE GENOMIC DNA]</scope>
    <source>
        <strain evidence="3 4">2T18</strain>
    </source>
</reference>
<feature type="signal peptide" evidence="1">
    <location>
        <begin position="1"/>
        <end position="18"/>
    </location>
</feature>
<proteinExistence type="predicted"/>
<dbReference type="InterPro" id="IPR011041">
    <property type="entry name" value="Quinoprot_gluc/sorb_DH_b-prop"/>
</dbReference>
<gene>
    <name evidence="3" type="ORF">HQ393_00505</name>
</gene>
<sequence>MRLLSLIAIMLISQTVQAKSCGNLPALAAPSAAGICAGVVAEKLQMPRGIAFLPDGRVLVSEMVRWDAAVGRVSLFTPSEQGWQKSIVAQKLDRPHSMAVLANGRLLVGEVGQITLLDLANPEQRQIVAKLPKRERHPLTTFTLSGDKLYVNVGSSSNNCEEAAGQQCAEAEGSDPAGSVRQFRVKSDGQLENLGIFARGLRNSMAIAVHPNSGLVLQAENSRDGIHIPLHLANDNELPHDEINVLQQGANYGWPYCYDNARAAPEFPKYDCKTTIRPQLLLPAHVAPLGMTWWLGDSVPAALRGKLVVGFHGYRQHGQRIVLYATDARGMPTGKPKILLGPWRGEHGLAGPVEIRQASDGAVWFVDDRNGQLIRIGADQ</sequence>
<dbReference type="KEGG" id="chiz:HQ393_00505"/>
<dbReference type="SUPFAM" id="SSF50952">
    <property type="entry name" value="Soluble quinoprotein glucose dehydrogenase"/>
    <property type="match status" value="1"/>
</dbReference>
<evidence type="ECO:0000259" key="2">
    <source>
        <dbReference type="Pfam" id="PF07995"/>
    </source>
</evidence>
<keyword evidence="1" id="KW-0732">Signal</keyword>